<sequence length="97" mass="10802">MANQKLNFTQEGSKYKASFVSAGTTVVQLEREYKAENNIGQLTVYAYIDGMNPVPVRNWTSYEASRNMIFQIDIPSGVTVEIVSLCEVINAYIVSGE</sequence>
<evidence type="ECO:0000313" key="2">
    <source>
        <dbReference type="Proteomes" id="UP000698924"/>
    </source>
</evidence>
<keyword evidence="2" id="KW-1185">Reference proteome</keyword>
<protein>
    <submittedName>
        <fullName evidence="1">Uncharacterized protein</fullName>
    </submittedName>
</protein>
<evidence type="ECO:0000313" key="1">
    <source>
        <dbReference type="EMBL" id="MBM6856492.1"/>
    </source>
</evidence>
<accession>A0AA40ZRC3</accession>
<dbReference type="AlphaFoldDB" id="A0AA40ZRC3"/>
<comment type="caution">
    <text evidence="1">The sequence shown here is derived from an EMBL/GenBank/DDBJ whole genome shotgun (WGS) entry which is preliminary data.</text>
</comment>
<dbReference type="RefSeq" id="WP_204970981.1">
    <property type="nucleotide sequence ID" value="NZ_JAAZTS010000002.1"/>
</dbReference>
<reference evidence="1 2" key="1">
    <citation type="journal article" date="2021" name="Sci. Rep.">
        <title>The distribution of antibiotic resistance genes in chicken gut microbiota commensals.</title>
        <authorList>
            <person name="Juricova H."/>
            <person name="Matiasovicova J."/>
            <person name="Kubasova T."/>
            <person name="Cejkova D."/>
            <person name="Rychlik I."/>
        </authorList>
    </citation>
    <scope>NUCLEOTIDE SEQUENCE [LARGE SCALE GENOMIC DNA]</scope>
    <source>
        <strain evidence="1 2">An421</strain>
    </source>
</reference>
<gene>
    <name evidence="1" type="ORF">H6D15_02550</name>
</gene>
<name>A0AA40ZRC3_9BACT</name>
<dbReference type="EMBL" id="JACJMO010000002">
    <property type="protein sequence ID" value="MBM6856492.1"/>
    <property type="molecule type" value="Genomic_DNA"/>
</dbReference>
<organism evidence="1 2">
    <name type="scientific">Caecibacteroides pullorum</name>
    <dbReference type="NCBI Taxonomy" id="2725562"/>
    <lineage>
        <taxon>Bacteria</taxon>
        <taxon>Pseudomonadati</taxon>
        <taxon>Bacteroidota</taxon>
        <taxon>Bacteroidia</taxon>
        <taxon>Bacteroidales</taxon>
        <taxon>Bacteroidaceae</taxon>
        <taxon>Caecibacteroides</taxon>
    </lineage>
</organism>
<proteinExistence type="predicted"/>
<dbReference type="Proteomes" id="UP000698924">
    <property type="component" value="Unassembled WGS sequence"/>
</dbReference>